<sequence length="48" mass="5543">MLIQFNSLIARKQINEIFININILISTHITMSAYKCGLSFSESSKEMY</sequence>
<dbReference type="AlphaFoldDB" id="A0A0E9QYS0"/>
<organism evidence="1">
    <name type="scientific">Anguilla anguilla</name>
    <name type="common">European freshwater eel</name>
    <name type="synonym">Muraena anguilla</name>
    <dbReference type="NCBI Taxonomy" id="7936"/>
    <lineage>
        <taxon>Eukaryota</taxon>
        <taxon>Metazoa</taxon>
        <taxon>Chordata</taxon>
        <taxon>Craniata</taxon>
        <taxon>Vertebrata</taxon>
        <taxon>Euteleostomi</taxon>
        <taxon>Actinopterygii</taxon>
        <taxon>Neopterygii</taxon>
        <taxon>Teleostei</taxon>
        <taxon>Anguilliformes</taxon>
        <taxon>Anguillidae</taxon>
        <taxon>Anguilla</taxon>
    </lineage>
</organism>
<reference evidence="1" key="1">
    <citation type="submission" date="2014-11" db="EMBL/GenBank/DDBJ databases">
        <authorList>
            <person name="Amaro Gonzalez C."/>
        </authorList>
    </citation>
    <scope>NUCLEOTIDE SEQUENCE</scope>
</reference>
<evidence type="ECO:0000313" key="1">
    <source>
        <dbReference type="EMBL" id="JAH22091.1"/>
    </source>
</evidence>
<name>A0A0E9QYS0_ANGAN</name>
<dbReference type="EMBL" id="GBXM01086486">
    <property type="protein sequence ID" value="JAH22091.1"/>
    <property type="molecule type" value="Transcribed_RNA"/>
</dbReference>
<protein>
    <submittedName>
        <fullName evidence="1">Uncharacterized protein</fullName>
    </submittedName>
</protein>
<reference evidence="1" key="2">
    <citation type="journal article" date="2015" name="Fish Shellfish Immunol.">
        <title>Early steps in the European eel (Anguilla anguilla)-Vibrio vulnificus interaction in the gills: Role of the RtxA13 toxin.</title>
        <authorList>
            <person name="Callol A."/>
            <person name="Pajuelo D."/>
            <person name="Ebbesson L."/>
            <person name="Teles M."/>
            <person name="MacKenzie S."/>
            <person name="Amaro C."/>
        </authorList>
    </citation>
    <scope>NUCLEOTIDE SEQUENCE</scope>
</reference>
<accession>A0A0E9QYS0</accession>
<proteinExistence type="predicted"/>